<evidence type="ECO:0000256" key="2">
    <source>
        <dbReference type="ARBA" id="ARBA00022529"/>
    </source>
</evidence>
<keyword evidence="6" id="KW-0326">Glycosidase</keyword>
<evidence type="ECO:0000256" key="3">
    <source>
        <dbReference type="ARBA" id="ARBA00022638"/>
    </source>
</evidence>
<dbReference type="InterPro" id="IPR033907">
    <property type="entry name" value="Endolysin_autolysin"/>
</dbReference>
<proteinExistence type="inferred from homology"/>
<keyword evidence="4 7" id="KW-0378">Hydrolase</keyword>
<evidence type="ECO:0000256" key="4">
    <source>
        <dbReference type="ARBA" id="ARBA00022801"/>
    </source>
</evidence>
<dbReference type="CDD" id="cd00737">
    <property type="entry name" value="lyz_endolysin_autolysin"/>
    <property type="match status" value="1"/>
</dbReference>
<protein>
    <submittedName>
        <fullName evidence="7">Putative glycoside hydrolase</fullName>
    </submittedName>
</protein>
<dbReference type="InterPro" id="IPR051018">
    <property type="entry name" value="Bacteriophage_GH24"/>
</dbReference>
<name>A0A6M3IXW6_9ZZZZ</name>
<comment type="catalytic activity">
    <reaction evidence="1">
        <text>Hydrolysis of (1-&gt;4)-beta-linkages between N-acetylmuramic acid and N-acetyl-D-glucosamine residues in a peptidoglycan and between N-acetyl-D-glucosamine residues in chitodextrins.</text>
        <dbReference type="EC" id="3.2.1.17"/>
    </reaction>
</comment>
<organism evidence="7">
    <name type="scientific">viral metagenome</name>
    <dbReference type="NCBI Taxonomy" id="1070528"/>
    <lineage>
        <taxon>unclassified sequences</taxon>
        <taxon>metagenomes</taxon>
        <taxon>organismal metagenomes</taxon>
    </lineage>
</organism>
<keyword evidence="3" id="KW-0081">Bacteriolytic enzyme</keyword>
<dbReference type="HAMAP" id="MF_04110">
    <property type="entry name" value="ENDOLYSIN_T4"/>
    <property type="match status" value="1"/>
</dbReference>
<dbReference type="AlphaFoldDB" id="A0A6M3IXW6"/>
<dbReference type="GO" id="GO:0016998">
    <property type="term" value="P:cell wall macromolecule catabolic process"/>
    <property type="evidence" value="ECO:0007669"/>
    <property type="project" value="InterPro"/>
</dbReference>
<evidence type="ECO:0000313" key="7">
    <source>
        <dbReference type="EMBL" id="QJA61841.1"/>
    </source>
</evidence>
<dbReference type="Gene3D" id="1.10.530.40">
    <property type="match status" value="1"/>
</dbReference>
<keyword evidence="5" id="KW-1035">Host cytoplasm</keyword>
<evidence type="ECO:0000256" key="5">
    <source>
        <dbReference type="ARBA" id="ARBA00023200"/>
    </source>
</evidence>
<dbReference type="InterPro" id="IPR023347">
    <property type="entry name" value="Lysozyme_dom_sf"/>
</dbReference>
<accession>A0A6M3IXW6</accession>
<dbReference type="InterPro" id="IPR034690">
    <property type="entry name" value="Endolysin_T4_type"/>
</dbReference>
<dbReference type="EMBL" id="MT142443">
    <property type="protein sequence ID" value="QJA80957.1"/>
    <property type="molecule type" value="Genomic_DNA"/>
</dbReference>
<dbReference type="GO" id="GO:0009253">
    <property type="term" value="P:peptidoglycan catabolic process"/>
    <property type="evidence" value="ECO:0007669"/>
    <property type="project" value="InterPro"/>
</dbReference>
<dbReference type="GO" id="GO:0003796">
    <property type="term" value="F:lysozyme activity"/>
    <property type="evidence" value="ECO:0007669"/>
    <property type="project" value="UniProtKB-EC"/>
</dbReference>
<dbReference type="PANTHER" id="PTHR38107">
    <property type="match status" value="1"/>
</dbReference>
<dbReference type="GO" id="GO:0031640">
    <property type="term" value="P:killing of cells of another organism"/>
    <property type="evidence" value="ECO:0007669"/>
    <property type="project" value="UniProtKB-KW"/>
</dbReference>
<reference evidence="7" key="1">
    <citation type="submission" date="2020-03" db="EMBL/GenBank/DDBJ databases">
        <title>The deep terrestrial virosphere.</title>
        <authorList>
            <person name="Holmfeldt K."/>
            <person name="Nilsson E."/>
            <person name="Simone D."/>
            <person name="Lopez-Fernandez M."/>
            <person name="Wu X."/>
            <person name="de Brujin I."/>
            <person name="Lundin D."/>
            <person name="Andersson A."/>
            <person name="Bertilsson S."/>
            <person name="Dopson M."/>
        </authorList>
    </citation>
    <scope>NUCLEOTIDE SEQUENCE</scope>
    <source>
        <strain evidence="8">MM415A00613</strain>
        <strain evidence="7">MM415B00887</strain>
    </source>
</reference>
<dbReference type="PANTHER" id="PTHR38107:SF4">
    <property type="entry name" value="LYSOZYME"/>
    <property type="match status" value="1"/>
</dbReference>
<dbReference type="InterPro" id="IPR002196">
    <property type="entry name" value="Glyco_hydro_24"/>
</dbReference>
<gene>
    <name evidence="8" type="ORF">MM415A00613_0004</name>
    <name evidence="7" type="ORF">MM415B00887_0030</name>
</gene>
<dbReference type="SUPFAM" id="SSF53955">
    <property type="entry name" value="Lysozyme-like"/>
    <property type="match status" value="1"/>
</dbReference>
<keyword evidence="2" id="KW-0929">Antimicrobial</keyword>
<evidence type="ECO:0000313" key="8">
    <source>
        <dbReference type="EMBL" id="QJA80957.1"/>
    </source>
</evidence>
<dbReference type="EMBL" id="MT141454">
    <property type="protein sequence ID" value="QJA61841.1"/>
    <property type="molecule type" value="Genomic_DNA"/>
</dbReference>
<dbReference type="InterPro" id="IPR023346">
    <property type="entry name" value="Lysozyme-like_dom_sf"/>
</dbReference>
<evidence type="ECO:0000256" key="1">
    <source>
        <dbReference type="ARBA" id="ARBA00000632"/>
    </source>
</evidence>
<dbReference type="Pfam" id="PF00959">
    <property type="entry name" value="Phage_lysozyme"/>
    <property type="match status" value="1"/>
</dbReference>
<evidence type="ECO:0000256" key="6">
    <source>
        <dbReference type="ARBA" id="ARBA00023295"/>
    </source>
</evidence>
<sequence length="143" mass="15903">MIDRLGALFVLIKRFEGCRLMPYLCPAGVWTCGWGSTGLDVFPGKPWTQEYADRRLEHDALRFAMGTLAACPVLATEIDARLCAISDFAYNLGLGALRGSTLRKRVNAERWEDAKHELGRWIRGGGRVLRGLVIRRAAEAALL</sequence>
<dbReference type="GO" id="GO:0042742">
    <property type="term" value="P:defense response to bacterium"/>
    <property type="evidence" value="ECO:0007669"/>
    <property type="project" value="UniProtKB-KW"/>
</dbReference>